<organism evidence="2 3">
    <name type="scientific">Botryobasidium botryosum (strain FD-172 SS1)</name>
    <dbReference type="NCBI Taxonomy" id="930990"/>
    <lineage>
        <taxon>Eukaryota</taxon>
        <taxon>Fungi</taxon>
        <taxon>Dikarya</taxon>
        <taxon>Basidiomycota</taxon>
        <taxon>Agaricomycotina</taxon>
        <taxon>Agaricomycetes</taxon>
        <taxon>Cantharellales</taxon>
        <taxon>Botryobasidiaceae</taxon>
        <taxon>Botryobasidium</taxon>
    </lineage>
</organism>
<dbReference type="HOGENOM" id="CLU_023805_5_2_1"/>
<gene>
    <name evidence="2" type="ORF">BOTBODRAFT_36768</name>
</gene>
<evidence type="ECO:0000313" key="3">
    <source>
        <dbReference type="Proteomes" id="UP000027195"/>
    </source>
</evidence>
<dbReference type="InParanoid" id="A0A067MDW3"/>
<sequence>MPIVKRPKRFRVLVIGRANAGKTTILRAVCGTHEEPEVYDRKGRKIGSVRATFHSIRDKVAGTSRAILSPSATRGEHKIEYSMVFPSNAGYIFHDSRGFESGATDELELVRDFIQARATSNNLDEQLHAIWYPIIITSY</sequence>
<dbReference type="Proteomes" id="UP000027195">
    <property type="component" value="Unassembled WGS sequence"/>
</dbReference>
<proteinExistence type="predicted"/>
<dbReference type="EMBL" id="KL198074">
    <property type="protein sequence ID" value="KDQ09776.1"/>
    <property type="molecule type" value="Genomic_DNA"/>
</dbReference>
<name>A0A067MDW3_BOTB1</name>
<feature type="domain" description="G" evidence="1">
    <location>
        <begin position="11"/>
        <end position="98"/>
    </location>
</feature>
<dbReference type="SUPFAM" id="SSF52540">
    <property type="entry name" value="P-loop containing nucleoside triphosphate hydrolases"/>
    <property type="match status" value="1"/>
</dbReference>
<evidence type="ECO:0000313" key="2">
    <source>
        <dbReference type="EMBL" id="KDQ09776.1"/>
    </source>
</evidence>
<dbReference type="GO" id="GO:0005525">
    <property type="term" value="F:GTP binding"/>
    <property type="evidence" value="ECO:0007669"/>
    <property type="project" value="InterPro"/>
</dbReference>
<protein>
    <recommendedName>
        <fullName evidence="1">G domain-containing protein</fullName>
    </recommendedName>
</protein>
<dbReference type="Gene3D" id="3.40.50.300">
    <property type="entry name" value="P-loop containing nucleotide triphosphate hydrolases"/>
    <property type="match status" value="1"/>
</dbReference>
<accession>A0A067MDW3</accession>
<dbReference type="OrthoDB" id="3172613at2759"/>
<dbReference type="InterPro" id="IPR006073">
    <property type="entry name" value="GTP-bd"/>
</dbReference>
<evidence type="ECO:0000259" key="1">
    <source>
        <dbReference type="Pfam" id="PF01926"/>
    </source>
</evidence>
<dbReference type="InterPro" id="IPR027417">
    <property type="entry name" value="P-loop_NTPase"/>
</dbReference>
<dbReference type="Pfam" id="PF01926">
    <property type="entry name" value="MMR_HSR1"/>
    <property type="match status" value="1"/>
</dbReference>
<dbReference type="AlphaFoldDB" id="A0A067MDW3"/>
<reference evidence="3" key="1">
    <citation type="journal article" date="2014" name="Proc. Natl. Acad. Sci. U.S.A.">
        <title>Extensive sampling of basidiomycete genomes demonstrates inadequacy of the white-rot/brown-rot paradigm for wood decay fungi.</title>
        <authorList>
            <person name="Riley R."/>
            <person name="Salamov A.A."/>
            <person name="Brown D.W."/>
            <person name="Nagy L.G."/>
            <person name="Floudas D."/>
            <person name="Held B.W."/>
            <person name="Levasseur A."/>
            <person name="Lombard V."/>
            <person name="Morin E."/>
            <person name="Otillar R."/>
            <person name="Lindquist E.A."/>
            <person name="Sun H."/>
            <person name="LaButti K.M."/>
            <person name="Schmutz J."/>
            <person name="Jabbour D."/>
            <person name="Luo H."/>
            <person name="Baker S.E."/>
            <person name="Pisabarro A.G."/>
            <person name="Walton J.D."/>
            <person name="Blanchette R.A."/>
            <person name="Henrissat B."/>
            <person name="Martin F."/>
            <person name="Cullen D."/>
            <person name="Hibbett D.S."/>
            <person name="Grigoriev I.V."/>
        </authorList>
    </citation>
    <scope>NUCLEOTIDE SEQUENCE [LARGE SCALE GENOMIC DNA]</scope>
    <source>
        <strain evidence="3">FD-172 SS1</strain>
    </source>
</reference>
<keyword evidence="3" id="KW-1185">Reference proteome</keyword>